<keyword evidence="3" id="KW-0732">Signal</keyword>
<evidence type="ECO:0000259" key="6">
    <source>
        <dbReference type="Pfam" id="PF07980"/>
    </source>
</evidence>
<dbReference type="EMBL" id="JBBVGT010000002">
    <property type="protein sequence ID" value="MFB5945468.1"/>
    <property type="molecule type" value="Genomic_DNA"/>
</dbReference>
<organism evidence="8 9">
    <name type="scientific">Albibacterium profundi</name>
    <dbReference type="NCBI Taxonomy" id="3134906"/>
    <lineage>
        <taxon>Bacteria</taxon>
        <taxon>Pseudomonadati</taxon>
        <taxon>Bacteroidota</taxon>
        <taxon>Sphingobacteriia</taxon>
        <taxon>Sphingobacteriales</taxon>
        <taxon>Sphingobacteriaceae</taxon>
        <taxon>Albibacterium</taxon>
    </lineage>
</organism>
<evidence type="ECO:0000256" key="1">
    <source>
        <dbReference type="ARBA" id="ARBA00004442"/>
    </source>
</evidence>
<reference evidence="8 9" key="1">
    <citation type="submission" date="2024-04" db="EMBL/GenBank/DDBJ databases">
        <title>Albibacterium profundi sp. nov., isolated from sediment of the Challenger Deep of Mariana Trench.</title>
        <authorList>
            <person name="Wang Y."/>
        </authorList>
    </citation>
    <scope>NUCLEOTIDE SEQUENCE [LARGE SCALE GENOMIC DNA]</scope>
    <source>
        <strain evidence="8 9">RHL897</strain>
    </source>
</reference>
<comment type="similarity">
    <text evidence="2">Belongs to the SusD family.</text>
</comment>
<dbReference type="Pfam" id="PF07980">
    <property type="entry name" value="SusD_RagB"/>
    <property type="match status" value="1"/>
</dbReference>
<comment type="caution">
    <text evidence="8">The sequence shown here is derived from an EMBL/GenBank/DDBJ whole genome shotgun (WGS) entry which is preliminary data.</text>
</comment>
<evidence type="ECO:0000256" key="2">
    <source>
        <dbReference type="ARBA" id="ARBA00006275"/>
    </source>
</evidence>
<dbReference type="RefSeq" id="WP_375557007.1">
    <property type="nucleotide sequence ID" value="NZ_JBBVGT010000002.1"/>
</dbReference>
<gene>
    <name evidence="8" type="ORF">WKR92_06465</name>
</gene>
<evidence type="ECO:0000259" key="7">
    <source>
        <dbReference type="Pfam" id="PF14322"/>
    </source>
</evidence>
<sequence>MLKRKIFFIPLICIISVFVSCEKTLTEDPQSIIAPDAFFQTEAQSRQATNGVYSHLPGIFNQTGLRAVTLAGTDLFMNQGGSATVEAIQDYNFSSATEANSHAVWKVCYAAIKDANFVISRISASSIDEETKAQLLAENKFLRALYYFILSNTFGDVPLWTEELKIQEISTLPRSPLAEVRAQMIQDLEEAAASLPARYDASNIGRATKGAALTLLAKVHLFNEDWQKAYDTASQVKDGEYILLPHYADLFDPYNKSKNNQESIFEIQYKRSAATNQNFVVNSFYTWFFPTGDATGGTYAGVDFGSTILQSYPQFYPTQYMIDLYEKQDERREVSLAWGFNGQEFDRGSKDDRPWFGPKFWDLTANRTASEKNFYFLRYADVILILAEASNELGNTVEAVAHINMIKDRAKAELLEVGGKLNQEQLREVIMKERAREFVGEFQRKWDLSRWGKLVEAIQRIANDSRDGATNVQAHHALFPIPYDEIVKNGKLTQNPGYN</sequence>
<dbReference type="Gene3D" id="1.25.40.390">
    <property type="match status" value="1"/>
</dbReference>
<comment type="subcellular location">
    <subcellularLocation>
        <location evidence="1">Cell outer membrane</location>
    </subcellularLocation>
</comment>
<dbReference type="InterPro" id="IPR033985">
    <property type="entry name" value="SusD-like_N"/>
</dbReference>
<keyword evidence="9" id="KW-1185">Reference proteome</keyword>
<dbReference type="SUPFAM" id="SSF48452">
    <property type="entry name" value="TPR-like"/>
    <property type="match status" value="1"/>
</dbReference>
<feature type="domain" description="RagB/SusD" evidence="6">
    <location>
        <begin position="261"/>
        <end position="498"/>
    </location>
</feature>
<name>A0ABV5CD55_9SPHI</name>
<dbReference type="PROSITE" id="PS51257">
    <property type="entry name" value="PROKAR_LIPOPROTEIN"/>
    <property type="match status" value="1"/>
</dbReference>
<dbReference type="InterPro" id="IPR012944">
    <property type="entry name" value="SusD_RagB_dom"/>
</dbReference>
<dbReference type="InterPro" id="IPR011990">
    <property type="entry name" value="TPR-like_helical_dom_sf"/>
</dbReference>
<evidence type="ECO:0000313" key="8">
    <source>
        <dbReference type="EMBL" id="MFB5945468.1"/>
    </source>
</evidence>
<dbReference type="Pfam" id="PF14322">
    <property type="entry name" value="SusD-like_3"/>
    <property type="match status" value="1"/>
</dbReference>
<evidence type="ECO:0000256" key="4">
    <source>
        <dbReference type="ARBA" id="ARBA00023136"/>
    </source>
</evidence>
<keyword evidence="4" id="KW-0472">Membrane</keyword>
<protein>
    <submittedName>
        <fullName evidence="8">RagB/SusD family nutrient uptake outer membrane protein</fullName>
    </submittedName>
</protein>
<evidence type="ECO:0000256" key="5">
    <source>
        <dbReference type="ARBA" id="ARBA00023237"/>
    </source>
</evidence>
<dbReference type="Proteomes" id="UP001580928">
    <property type="component" value="Unassembled WGS sequence"/>
</dbReference>
<evidence type="ECO:0000313" key="9">
    <source>
        <dbReference type="Proteomes" id="UP001580928"/>
    </source>
</evidence>
<dbReference type="CDD" id="cd08977">
    <property type="entry name" value="SusD"/>
    <property type="match status" value="1"/>
</dbReference>
<accession>A0ABV5CD55</accession>
<evidence type="ECO:0000256" key="3">
    <source>
        <dbReference type="ARBA" id="ARBA00022729"/>
    </source>
</evidence>
<keyword evidence="5" id="KW-0998">Cell outer membrane</keyword>
<feature type="domain" description="SusD-like N-terminal" evidence="7">
    <location>
        <begin position="39"/>
        <end position="221"/>
    </location>
</feature>
<proteinExistence type="inferred from homology"/>